<proteinExistence type="predicted"/>
<dbReference type="InterPro" id="IPR012349">
    <property type="entry name" value="Split_barrel_FMN-bd"/>
</dbReference>
<protein>
    <submittedName>
        <fullName evidence="1">Pyridoxamine 5'-phosphate oxidase family protein</fullName>
    </submittedName>
</protein>
<evidence type="ECO:0000313" key="1">
    <source>
        <dbReference type="EMBL" id="WRQ88711.1"/>
    </source>
</evidence>
<dbReference type="PANTHER" id="PTHR42815">
    <property type="entry name" value="FAD-BINDING, PUTATIVE (AFU_ORTHOLOGUE AFUA_6G07600)-RELATED"/>
    <property type="match status" value="1"/>
</dbReference>
<dbReference type="PANTHER" id="PTHR42815:SF2">
    <property type="entry name" value="FAD-BINDING, PUTATIVE (AFU_ORTHOLOGUE AFUA_6G07600)-RELATED"/>
    <property type="match status" value="1"/>
</dbReference>
<keyword evidence="2" id="KW-1185">Reference proteome</keyword>
<accession>A0ABZ1CB79</accession>
<gene>
    <name evidence="1" type="ORF">K1X11_004795</name>
</gene>
<sequence>MNENFTHLAFGPSALSLQERYGSRFAYSRVAQSGERFRLTPSEIDFIRERDGFYFSSVGANGWPYVQFRGGPTGFLKILDERTLGFADFGGNKQFISMGNMADDGRVVLFLMDYARRQRLKIWAEARWTYAEEDPELINRLQDPTYPAGRAERAVVLTLRAYDWNCPQHIPQRYTLDEIRRDPDLLRQLGTAA</sequence>
<dbReference type="EMBL" id="CP139781">
    <property type="protein sequence ID" value="WRQ88711.1"/>
    <property type="molecule type" value="Genomic_DNA"/>
</dbReference>
<organism evidence="1 2">
    <name type="scientific">Actomonas aquatica</name>
    <dbReference type="NCBI Taxonomy" id="2866162"/>
    <lineage>
        <taxon>Bacteria</taxon>
        <taxon>Pseudomonadati</taxon>
        <taxon>Verrucomicrobiota</taxon>
        <taxon>Opitutia</taxon>
        <taxon>Opitutales</taxon>
        <taxon>Opitutaceae</taxon>
        <taxon>Actomonas</taxon>
    </lineage>
</organism>
<dbReference type="RefSeq" id="WP_221031811.1">
    <property type="nucleotide sequence ID" value="NZ_CP139781.1"/>
</dbReference>
<reference evidence="1 2" key="1">
    <citation type="submission" date="2023-12" db="EMBL/GenBank/DDBJ databases">
        <title>Description of an unclassified Opitutus bacterium of Verrucomicrobiota.</title>
        <authorList>
            <person name="Zhang D.-F."/>
        </authorList>
    </citation>
    <scope>NUCLEOTIDE SEQUENCE [LARGE SCALE GENOMIC DNA]</scope>
    <source>
        <strain evidence="1 2">WL0086</strain>
    </source>
</reference>
<name>A0ABZ1CB79_9BACT</name>
<dbReference type="Proteomes" id="UP000738431">
    <property type="component" value="Chromosome"/>
</dbReference>
<dbReference type="Gene3D" id="2.30.110.10">
    <property type="entry name" value="Electron Transport, Fmn-binding Protein, Chain A"/>
    <property type="match status" value="1"/>
</dbReference>
<dbReference type="SUPFAM" id="SSF50475">
    <property type="entry name" value="FMN-binding split barrel"/>
    <property type="match status" value="1"/>
</dbReference>
<evidence type="ECO:0000313" key="2">
    <source>
        <dbReference type="Proteomes" id="UP000738431"/>
    </source>
</evidence>